<dbReference type="PANTHER" id="PTHR36003:SF5">
    <property type="entry name" value="TONB-DEPENDENT HEME RECEPTOR A"/>
    <property type="match status" value="1"/>
</dbReference>
<dbReference type="PANTHER" id="PTHR36003">
    <property type="entry name" value="TONB-DEPENDENT HEME RECEPTOR A"/>
    <property type="match status" value="1"/>
</dbReference>
<evidence type="ECO:0000313" key="2">
    <source>
        <dbReference type="EMBL" id="CAD9711879.1"/>
    </source>
</evidence>
<name>A0A5B8N1N8_9CHLO</name>
<dbReference type="Proteomes" id="UP000316726">
    <property type="component" value="Chromosome 18"/>
</dbReference>
<dbReference type="OrthoDB" id="567167at2759"/>
<accession>A0A5B8N1N8</accession>
<reference evidence="2" key="2">
    <citation type="submission" date="2021-01" db="EMBL/GenBank/DDBJ databases">
        <authorList>
            <person name="Corre E."/>
            <person name="Pelletier E."/>
            <person name="Niang G."/>
            <person name="Scheremetjew M."/>
            <person name="Finn R."/>
            <person name="Kale V."/>
            <person name="Holt S."/>
            <person name="Cochrane G."/>
            <person name="Meng A."/>
            <person name="Brown T."/>
            <person name="Cohen L."/>
        </authorList>
    </citation>
    <scope>NUCLEOTIDE SEQUENCE</scope>
    <source>
        <strain evidence="2">CCMP1205</strain>
    </source>
</reference>
<keyword evidence="4" id="KW-1185">Reference proteome</keyword>
<sequence length="96" mass="10356">MASATMMNALKQLATKEAHQIKAGVTRVASRSLHTSRPVYMGGANAPDYVHAPKMYTIKKMKNRKLKFGAMIGGAAILGFGIPFWAVKFTQSKTGA</sequence>
<reference evidence="3 4" key="1">
    <citation type="submission" date="2018-07" db="EMBL/GenBank/DDBJ databases">
        <title>The complete nuclear genome of the prasinophyte Chloropicon primus (CCMP1205).</title>
        <authorList>
            <person name="Pombert J.-F."/>
            <person name="Otis C."/>
            <person name="Turmel M."/>
            <person name="Lemieux C."/>
        </authorList>
    </citation>
    <scope>NUCLEOTIDE SEQUENCE [LARGE SCALE GENOMIC DNA]</scope>
    <source>
        <strain evidence="3 4">CCMP1205</strain>
    </source>
</reference>
<keyword evidence="1" id="KW-0472">Membrane</keyword>
<feature type="transmembrane region" description="Helical" evidence="1">
    <location>
        <begin position="68"/>
        <end position="87"/>
    </location>
</feature>
<dbReference type="EMBL" id="HBHL01001225">
    <property type="protein sequence ID" value="CAD9711879.1"/>
    <property type="molecule type" value="Transcribed_RNA"/>
</dbReference>
<keyword evidence="1" id="KW-0812">Transmembrane</keyword>
<evidence type="ECO:0000256" key="1">
    <source>
        <dbReference type="SAM" id="Phobius"/>
    </source>
</evidence>
<dbReference type="EMBL" id="CP031051">
    <property type="protein sequence ID" value="QDZ25614.1"/>
    <property type="molecule type" value="Genomic_DNA"/>
</dbReference>
<protein>
    <submittedName>
        <fullName evidence="3">Uncharacterized protein</fullName>
    </submittedName>
</protein>
<gene>
    <name evidence="3" type="ORF">A3770_18p81320</name>
    <name evidence="2" type="ORF">CPRI1469_LOCUS719</name>
</gene>
<evidence type="ECO:0000313" key="3">
    <source>
        <dbReference type="EMBL" id="QDZ25614.1"/>
    </source>
</evidence>
<proteinExistence type="predicted"/>
<dbReference type="AlphaFoldDB" id="A0A5B8N1N8"/>
<evidence type="ECO:0000313" key="4">
    <source>
        <dbReference type="Proteomes" id="UP000316726"/>
    </source>
</evidence>
<organism evidence="3 4">
    <name type="scientific">Chloropicon primus</name>
    <dbReference type="NCBI Taxonomy" id="1764295"/>
    <lineage>
        <taxon>Eukaryota</taxon>
        <taxon>Viridiplantae</taxon>
        <taxon>Chlorophyta</taxon>
        <taxon>Chloropicophyceae</taxon>
        <taxon>Chloropicales</taxon>
        <taxon>Chloropicaceae</taxon>
        <taxon>Chloropicon</taxon>
    </lineage>
</organism>
<keyword evidence="1" id="KW-1133">Transmembrane helix</keyword>